<dbReference type="PANTHER" id="PTHR42783">
    <property type="entry name" value="GLUTAMATE SYNTHASE [NADPH] SMALL CHAIN"/>
    <property type="match status" value="1"/>
</dbReference>
<comment type="caution">
    <text evidence="2">The sequence shown here is derived from an EMBL/GenBank/DDBJ whole genome shotgun (WGS) entry which is preliminary data.</text>
</comment>
<dbReference type="Proteomes" id="UP000534186">
    <property type="component" value="Unassembled WGS sequence"/>
</dbReference>
<dbReference type="Gene3D" id="3.30.2070.10">
    <property type="entry name" value="Formate dehydrogenase/DMSO reductase"/>
    <property type="match status" value="1"/>
</dbReference>
<dbReference type="CDD" id="cd02784">
    <property type="entry name" value="MopB_CT_PHLH"/>
    <property type="match status" value="1"/>
</dbReference>
<dbReference type="PANTHER" id="PTHR42783:SF3">
    <property type="entry name" value="GLUTAMATE SYNTHASE [NADPH] SMALL CHAIN-RELATED"/>
    <property type="match status" value="1"/>
</dbReference>
<protein>
    <submittedName>
        <fullName evidence="2">Molybdopterin-containing oxidoreductase family iron-sulfur binding subunit</fullName>
    </submittedName>
</protein>
<dbReference type="EMBL" id="JACCCV010000001">
    <property type="protein sequence ID" value="NYF50084.1"/>
    <property type="molecule type" value="Genomic_DNA"/>
</dbReference>
<feature type="domain" description="4Fe-4S ferredoxin-type" evidence="1">
    <location>
        <begin position="889"/>
        <end position="920"/>
    </location>
</feature>
<dbReference type="CDD" id="cd10551">
    <property type="entry name" value="PsrB"/>
    <property type="match status" value="1"/>
</dbReference>
<organism evidence="2 3">
    <name type="scientific">Tunturiibacter lichenicola</name>
    <dbReference type="NCBI Taxonomy" id="2051959"/>
    <lineage>
        <taxon>Bacteria</taxon>
        <taxon>Pseudomonadati</taxon>
        <taxon>Acidobacteriota</taxon>
        <taxon>Terriglobia</taxon>
        <taxon>Terriglobales</taxon>
        <taxon>Acidobacteriaceae</taxon>
        <taxon>Tunturiibacter</taxon>
    </lineage>
</organism>
<name>A0A7Y9T379_9BACT</name>
<evidence type="ECO:0000313" key="2">
    <source>
        <dbReference type="EMBL" id="NYF50084.1"/>
    </source>
</evidence>
<dbReference type="InterPro" id="IPR017896">
    <property type="entry name" value="4Fe4S_Fe-S-bd"/>
</dbReference>
<dbReference type="Pfam" id="PF12838">
    <property type="entry name" value="Fer4_7"/>
    <property type="match status" value="1"/>
</dbReference>
<dbReference type="PROSITE" id="PS51379">
    <property type="entry name" value="4FE4S_FER_2"/>
    <property type="match status" value="2"/>
</dbReference>
<dbReference type="Gene3D" id="3.40.50.740">
    <property type="match status" value="1"/>
</dbReference>
<feature type="domain" description="4Fe-4S ferredoxin-type" evidence="1">
    <location>
        <begin position="834"/>
        <end position="864"/>
    </location>
</feature>
<dbReference type="SUPFAM" id="SSF53706">
    <property type="entry name" value="Formate dehydrogenase/DMSO reductase, domains 1-3"/>
    <property type="match status" value="1"/>
</dbReference>
<gene>
    <name evidence="2" type="ORF">HDF12_000449</name>
</gene>
<sequence length="1066" mass="115966">MKTTGNQTGTDETMAEMRAPEGQPVVVTQIAPAKMTLAEVHAKLDGKTGRRFWKNLDELADTPAFQELMQEEFPRQAGAGEWVDAVSRRGFLKVMGASLALAGLAGCTKQPDEPIFPYIKQPEDLILGKPMYFATAYPFPTGAIPVLVKSDSFRPIKVDGNPEHPMSRGKSDAFTQATLLDLYDPDRSQHVLHRGEVSSWGEFQQAFATAAKKTSGGQGIYFLSETITSPTLAVQWKQVQAAYPQAKMVQWEPVNQDSSRAASKAAFGGYTDAQYKLEEADVILSLDGDFLGGIAHPGFLPLASGYAERHRYEEGKTMNRLYVVETMPTVTGFKAEHRLALKPSEIATFAQALATGSAPQGATAEQQKFFAALSADLKSAGGKCVVIPGEQASPAVHAAAYALNSSLGAVGKTVIYTETVNPMPSEQVADLKSLVADMKAGKVQWLVMLGVNPIYSGPWDLGFRDAFANVPVTVQLASHVDETGAISNWHINKAHYLESWSDARAYDGTISIIQPMIDPMYGGKSAHDVLQALLADPQQSAYDVVVANAKTYIKGDFATSWRKALHDGWVEGTAFTAKAGGAGKSALASFPAAAAPSGLEVSFRPDPSIYDGRFANVGWLQELPKQVTSLSWDNAAIMSINTLADLKLDESDPVKISLYGREVVAPAMMIPGHPDGVITVHLGFGRGVEAGRVGQGVGFDAYQIRTTDGLLSVSGATAKKVPGTYDLCITKVHNIEHRGSFAQHDLEKPLSDKDGVYSLAGHEAEERSIIRYATLDEVKKNPNFAHEGGASGTLIDKVGYSPQGEKVPHDNSFFPDNWNYEKQDPSTLKIQNAWGMAIDLNSCIGCNACIVSCYAENNIPVIGREQVKVGRNMQWLRIDTYFEGDLHAPKAHFQPMACQHCENAGCEQVCPVGATVHTPEGLNTMVYNRCVGTRYCSNNCPYKVRKFNFLLYSDYDTESLKFMRNPDVSVRSRGVMEKCSYCVQRIEAAKITADKENREIRDGEIVTACQQACPTSAITFGNINDKASKVAKMKAEERDYQVLADLNFRPRTTYTAGVINPHPELA</sequence>
<dbReference type="Gene3D" id="3.40.228.10">
    <property type="entry name" value="Dimethylsulfoxide Reductase, domain 2"/>
    <property type="match status" value="1"/>
</dbReference>
<evidence type="ECO:0000313" key="3">
    <source>
        <dbReference type="Proteomes" id="UP000534186"/>
    </source>
</evidence>
<proteinExistence type="predicted"/>
<dbReference type="InterPro" id="IPR030948">
    <property type="entry name" value="TAT_var_transloc_signal_dom"/>
</dbReference>
<evidence type="ECO:0000259" key="1">
    <source>
        <dbReference type="PROSITE" id="PS51379"/>
    </source>
</evidence>
<accession>A0A7Y9T379</accession>
<reference evidence="2 3" key="1">
    <citation type="submission" date="2020-07" db="EMBL/GenBank/DDBJ databases">
        <title>Genomic Encyclopedia of Type Strains, Phase IV (KMG-V): Genome sequencing to study the core and pangenomes of soil and plant-associated prokaryotes.</title>
        <authorList>
            <person name="Whitman W."/>
        </authorList>
    </citation>
    <scope>NUCLEOTIDE SEQUENCE [LARGE SCALE GENOMIC DNA]</scope>
    <source>
        <strain evidence="2 3">M8UP30</strain>
    </source>
</reference>
<dbReference type="Gene3D" id="3.30.70.20">
    <property type="match status" value="2"/>
</dbReference>
<dbReference type="NCBIfam" id="TIGR04519">
    <property type="entry name" value="MoCo_extend_TAT"/>
    <property type="match status" value="1"/>
</dbReference>
<dbReference type="AlphaFoldDB" id="A0A7Y9T379"/>
<dbReference type="SUPFAM" id="SSF54862">
    <property type="entry name" value="4Fe-4S ferredoxins"/>
    <property type="match status" value="1"/>
</dbReference>